<evidence type="ECO:0000256" key="2">
    <source>
        <dbReference type="SAM" id="MobiDB-lite"/>
    </source>
</evidence>
<gene>
    <name evidence="4" type="ORF">SAMN04488557_2289</name>
</gene>
<dbReference type="RefSeq" id="WP_092867789.1">
    <property type="nucleotide sequence ID" value="NZ_FPCH01000002.1"/>
</dbReference>
<feature type="signal peptide" evidence="3">
    <location>
        <begin position="1"/>
        <end position="20"/>
    </location>
</feature>
<keyword evidence="5" id="KW-1185">Reference proteome</keyword>
<dbReference type="InterPro" id="IPR019207">
    <property type="entry name" value="DUF2092"/>
</dbReference>
<keyword evidence="1 3" id="KW-0732">Signal</keyword>
<dbReference type="InterPro" id="IPR029046">
    <property type="entry name" value="LolA/LolB/LppX"/>
</dbReference>
<dbReference type="OrthoDB" id="116979at2"/>
<feature type="chain" id="PRO_5011596336" description="Outer membrane lipoprotein-sorting protein" evidence="3">
    <location>
        <begin position="21"/>
        <end position="253"/>
    </location>
</feature>
<organism evidence="4 5">
    <name type="scientific">Hyphomicrobium facile</name>
    <dbReference type="NCBI Taxonomy" id="51670"/>
    <lineage>
        <taxon>Bacteria</taxon>
        <taxon>Pseudomonadati</taxon>
        <taxon>Pseudomonadota</taxon>
        <taxon>Alphaproteobacteria</taxon>
        <taxon>Hyphomicrobiales</taxon>
        <taxon>Hyphomicrobiaceae</taxon>
        <taxon>Hyphomicrobium</taxon>
    </lineage>
</organism>
<evidence type="ECO:0000313" key="4">
    <source>
        <dbReference type="EMBL" id="SFV34326.1"/>
    </source>
</evidence>
<dbReference type="STRING" id="51670.SAMN04488557_2289"/>
<dbReference type="Proteomes" id="UP000199423">
    <property type="component" value="Unassembled WGS sequence"/>
</dbReference>
<evidence type="ECO:0008006" key="6">
    <source>
        <dbReference type="Google" id="ProtNLM"/>
    </source>
</evidence>
<evidence type="ECO:0000313" key="5">
    <source>
        <dbReference type="Proteomes" id="UP000199423"/>
    </source>
</evidence>
<proteinExistence type="predicted"/>
<reference evidence="5" key="1">
    <citation type="submission" date="2016-10" db="EMBL/GenBank/DDBJ databases">
        <authorList>
            <person name="Varghese N."/>
            <person name="Submissions S."/>
        </authorList>
    </citation>
    <scope>NUCLEOTIDE SEQUENCE [LARGE SCALE GENOMIC DNA]</scope>
    <source>
        <strain evidence="5">DSM 1565</strain>
    </source>
</reference>
<evidence type="ECO:0000256" key="1">
    <source>
        <dbReference type="ARBA" id="ARBA00022729"/>
    </source>
</evidence>
<dbReference type="EMBL" id="FPCH01000002">
    <property type="protein sequence ID" value="SFV34326.1"/>
    <property type="molecule type" value="Genomic_DNA"/>
</dbReference>
<feature type="region of interest" description="Disordered" evidence="2">
    <location>
        <begin position="231"/>
        <end position="253"/>
    </location>
</feature>
<dbReference type="SUPFAM" id="SSF89392">
    <property type="entry name" value="Prokaryotic lipoproteins and lipoprotein localization factors"/>
    <property type="match status" value="1"/>
</dbReference>
<name>A0A1I7NID3_9HYPH</name>
<dbReference type="Gene3D" id="2.50.20.10">
    <property type="entry name" value="Lipoprotein localisation LolA/LolB/LppX"/>
    <property type="match status" value="1"/>
</dbReference>
<dbReference type="AlphaFoldDB" id="A0A1I7NID3"/>
<dbReference type="Pfam" id="PF09865">
    <property type="entry name" value="DUF2092"/>
    <property type="match status" value="1"/>
</dbReference>
<protein>
    <recommendedName>
        <fullName evidence="6">Outer membrane lipoprotein-sorting protein</fullName>
    </recommendedName>
</protein>
<sequence>MFSRVLVYVVFFLIVSPAGAQTATEAVKDVPSAPGDASSLPPALKELRAYIDAQQTMDFKTAFHTSSNVLNIESQGSAHFLVRKPNQFRIEVSAQNASYEYVSDGTVLTILNIPQKTYAQVAARATVQGNMSLIAGLMGFQARIFDFFAALDQASDGLASIQITAKGAGTVGGRECDRFIMTSMVEKWDVSLEMPAPHLPCKLVSGDVDDPSATSQVNEFTWEKAPNITPDTFVFSPPPGSKKTDVGSVLAAP</sequence>
<accession>A0A1I7NID3</accession>
<evidence type="ECO:0000256" key="3">
    <source>
        <dbReference type="SAM" id="SignalP"/>
    </source>
</evidence>